<dbReference type="AlphaFoldDB" id="A0A1I5AG54"/>
<dbReference type="OrthoDB" id="8373799at2"/>
<proteinExistence type="predicted"/>
<evidence type="ECO:0000313" key="2">
    <source>
        <dbReference type="Proteomes" id="UP000199236"/>
    </source>
</evidence>
<gene>
    <name evidence="1" type="ORF">SAMN04488056_101479</name>
</gene>
<protein>
    <submittedName>
        <fullName evidence="1">Uncharacterized protein</fullName>
    </submittedName>
</protein>
<reference evidence="1 2" key="1">
    <citation type="submission" date="2016-10" db="EMBL/GenBank/DDBJ databases">
        <authorList>
            <person name="de Groot N.N."/>
        </authorList>
    </citation>
    <scope>NUCLEOTIDE SEQUENCE [LARGE SCALE GENOMIC DNA]</scope>
    <source>
        <strain evidence="1 2">CGMCC 1.9157</strain>
    </source>
</reference>
<dbReference type="STRING" id="655353.SAMN04488056_101479"/>
<sequence length="109" mass="11459">MKINLVPQRRDDTLVLQCAGEELTLNGQALDLSIIPAGGNLPLDTVGCEWLASDITRNGEGDLALSLILPHGYIADPTTQAAKAVLYPSAINVTEEGPISLPSYEATAS</sequence>
<organism evidence="1 2">
    <name type="scientific">Cohaesibacter marisflavi</name>
    <dbReference type="NCBI Taxonomy" id="655353"/>
    <lineage>
        <taxon>Bacteria</taxon>
        <taxon>Pseudomonadati</taxon>
        <taxon>Pseudomonadota</taxon>
        <taxon>Alphaproteobacteria</taxon>
        <taxon>Hyphomicrobiales</taxon>
        <taxon>Cohaesibacteraceae</taxon>
    </lineage>
</organism>
<name>A0A1I5AG54_9HYPH</name>
<keyword evidence="2" id="KW-1185">Reference proteome</keyword>
<dbReference type="Proteomes" id="UP000199236">
    <property type="component" value="Unassembled WGS sequence"/>
</dbReference>
<dbReference type="RefSeq" id="WP_090068443.1">
    <property type="nucleotide sequence ID" value="NZ_FOVR01000001.1"/>
</dbReference>
<accession>A0A1I5AG54</accession>
<evidence type="ECO:0000313" key="1">
    <source>
        <dbReference type="EMBL" id="SFN61451.1"/>
    </source>
</evidence>
<dbReference type="EMBL" id="FOVR01000001">
    <property type="protein sequence ID" value="SFN61451.1"/>
    <property type="molecule type" value="Genomic_DNA"/>
</dbReference>